<gene>
    <name evidence="2" type="ORF">MCHLO_09115</name>
</gene>
<evidence type="ECO:0000313" key="2">
    <source>
        <dbReference type="EMBL" id="GAT52027.1"/>
    </source>
</evidence>
<dbReference type="Proteomes" id="UP000815677">
    <property type="component" value="Unassembled WGS sequence"/>
</dbReference>
<dbReference type="EMBL" id="DF847509">
    <property type="protein sequence ID" value="GAT52027.1"/>
    <property type="molecule type" value="Genomic_DNA"/>
</dbReference>
<evidence type="ECO:0000313" key="3">
    <source>
        <dbReference type="Proteomes" id="UP000815677"/>
    </source>
</evidence>
<keyword evidence="3" id="KW-1185">Reference proteome</keyword>
<feature type="compositionally biased region" description="Basic and acidic residues" evidence="1">
    <location>
        <begin position="134"/>
        <end position="145"/>
    </location>
</feature>
<sequence>MKVAPPGPPTALDDESLLRYLFMNVACRGELLVTDANLSSSPNWPEWNSSQRSVKNATVGLPSFSTGAQRSSGSTFNVPENRNFLMRRVLICEPANCKASNWLPPPPVTQPVASLPARDGIGVRGLAQKLEIGDIDRTSKLKQPDRGNPTPQELGEQLPTAEIFRRI</sequence>
<accession>A0ABQ0LND6</accession>
<proteinExistence type="predicted"/>
<name>A0ABQ0LND6_MYCCL</name>
<protein>
    <submittedName>
        <fullName evidence="2">Uncharacterized protein</fullName>
    </submittedName>
</protein>
<reference evidence="2" key="1">
    <citation type="submission" date="2014-09" db="EMBL/GenBank/DDBJ databases">
        <title>Genome sequence of the luminous mushroom Mycena chlorophos for searching fungal bioluminescence genes.</title>
        <authorList>
            <person name="Tanaka Y."/>
            <person name="Kasuga D."/>
            <person name="Oba Y."/>
            <person name="Hase S."/>
            <person name="Sato K."/>
            <person name="Oba Y."/>
            <person name="Sakakibara Y."/>
        </authorList>
    </citation>
    <scope>NUCLEOTIDE SEQUENCE</scope>
</reference>
<organism evidence="2 3">
    <name type="scientific">Mycena chlorophos</name>
    <name type="common">Agaric fungus</name>
    <name type="synonym">Agaricus chlorophos</name>
    <dbReference type="NCBI Taxonomy" id="658473"/>
    <lineage>
        <taxon>Eukaryota</taxon>
        <taxon>Fungi</taxon>
        <taxon>Dikarya</taxon>
        <taxon>Basidiomycota</taxon>
        <taxon>Agaricomycotina</taxon>
        <taxon>Agaricomycetes</taxon>
        <taxon>Agaricomycetidae</taxon>
        <taxon>Agaricales</taxon>
        <taxon>Marasmiineae</taxon>
        <taxon>Mycenaceae</taxon>
        <taxon>Mycena</taxon>
    </lineage>
</organism>
<feature type="region of interest" description="Disordered" evidence="1">
    <location>
        <begin position="134"/>
        <end position="167"/>
    </location>
</feature>
<evidence type="ECO:0000256" key="1">
    <source>
        <dbReference type="SAM" id="MobiDB-lite"/>
    </source>
</evidence>